<keyword evidence="1" id="KW-0238">DNA-binding</keyword>
<evidence type="ECO:0000259" key="2">
    <source>
        <dbReference type="PROSITE" id="PS50943"/>
    </source>
</evidence>
<organism evidence="3 4">
    <name type="scientific">Lactobacillus equicursoris 66c</name>
    <dbReference type="NCBI Taxonomy" id="872326"/>
    <lineage>
        <taxon>Bacteria</taxon>
        <taxon>Bacillati</taxon>
        <taxon>Bacillota</taxon>
        <taxon>Bacilli</taxon>
        <taxon>Lactobacillales</taxon>
        <taxon>Lactobacillaceae</taxon>
        <taxon>Lactobacillus</taxon>
    </lineage>
</organism>
<dbReference type="InterPro" id="IPR010982">
    <property type="entry name" value="Lambda_DNA-bd_dom_sf"/>
</dbReference>
<dbReference type="InterPro" id="IPR001387">
    <property type="entry name" value="Cro/C1-type_HTH"/>
</dbReference>
<comment type="caution">
    <text evidence="3">The sequence shown here is derived from an EMBL/GenBank/DDBJ whole genome shotgun (WGS) entry which is preliminary data.</text>
</comment>
<feature type="domain" description="HTH cro/C1-type" evidence="2">
    <location>
        <begin position="9"/>
        <end position="63"/>
    </location>
</feature>
<dbReference type="EMBL" id="CALZ01000138">
    <property type="protein sequence ID" value="CCK84424.1"/>
    <property type="molecule type" value="Genomic_DNA"/>
</dbReference>
<dbReference type="SUPFAM" id="SSF47413">
    <property type="entry name" value="lambda repressor-like DNA-binding domains"/>
    <property type="match status" value="1"/>
</dbReference>
<sequence length="112" mass="12708">MSKILGIRLKVLREQKQLSKAEVARRLDVGNTTYSNWEYGLREPNADTIVKLANFYGVSTDYLLGHDPIEQDKELTVEAAIMSIKQYNGQPVSDQDQKTLISIAKAYFNSKK</sequence>
<accession>K0NQY0</accession>
<dbReference type="PANTHER" id="PTHR46558:SF11">
    <property type="entry name" value="HTH-TYPE TRANSCRIPTIONAL REGULATOR XRE"/>
    <property type="match status" value="1"/>
</dbReference>
<dbReference type="Gene3D" id="1.10.260.40">
    <property type="entry name" value="lambda repressor-like DNA-binding domains"/>
    <property type="match status" value="1"/>
</dbReference>
<protein>
    <recommendedName>
        <fullName evidence="2">HTH cro/C1-type domain-containing protein</fullName>
    </recommendedName>
</protein>
<dbReference type="Proteomes" id="UP000009325">
    <property type="component" value="Unassembled WGS sequence"/>
</dbReference>
<reference evidence="3 4" key="1">
    <citation type="submission" date="2012-08" db="EMBL/GenBank/DDBJ databases">
        <title>Draft Genome Sequences of Lactobacillus equicursoris CIP 110162T, isolated from thoroughbred racehorse feces and Lactobacillus sp. CRBIP 24.137 isolated from urine of human.</title>
        <authorList>
            <person name="Cousin S."/>
            <person name="Loux V."/>
            <person name="Ma L."/>
            <person name="Creno S."/>
            <person name="Clermont D."/>
            <person name="Bizet C."/>
            <person name="Bouchier C."/>
        </authorList>
    </citation>
    <scope>NUCLEOTIDE SEQUENCE [LARGE SCALE GENOMIC DNA]</scope>
    <source>
        <strain evidence="3 4">66c</strain>
    </source>
</reference>
<evidence type="ECO:0000256" key="1">
    <source>
        <dbReference type="ARBA" id="ARBA00023125"/>
    </source>
</evidence>
<dbReference type="CDD" id="cd00093">
    <property type="entry name" value="HTH_XRE"/>
    <property type="match status" value="1"/>
</dbReference>
<dbReference type="PANTHER" id="PTHR46558">
    <property type="entry name" value="TRACRIPTIONAL REGULATORY PROTEIN-RELATED-RELATED"/>
    <property type="match status" value="1"/>
</dbReference>
<dbReference type="GO" id="GO:0003677">
    <property type="term" value="F:DNA binding"/>
    <property type="evidence" value="ECO:0007669"/>
    <property type="project" value="UniProtKB-KW"/>
</dbReference>
<dbReference type="SMART" id="SM00530">
    <property type="entry name" value="HTH_XRE"/>
    <property type="match status" value="1"/>
</dbReference>
<dbReference type="Pfam" id="PF01381">
    <property type="entry name" value="HTH_3"/>
    <property type="match status" value="1"/>
</dbReference>
<proteinExistence type="predicted"/>
<dbReference type="OrthoDB" id="9805856at2"/>
<evidence type="ECO:0000313" key="3">
    <source>
        <dbReference type="EMBL" id="CCK84424.1"/>
    </source>
</evidence>
<dbReference type="PROSITE" id="PS50943">
    <property type="entry name" value="HTH_CROC1"/>
    <property type="match status" value="1"/>
</dbReference>
<dbReference type="RefSeq" id="WP_009558550.1">
    <property type="nucleotide sequence ID" value="NZ_CALZ01000138.1"/>
</dbReference>
<dbReference type="AlphaFoldDB" id="K0NQY0"/>
<evidence type="ECO:0000313" key="4">
    <source>
        <dbReference type="Proteomes" id="UP000009325"/>
    </source>
</evidence>
<gene>
    <name evidence="3" type="ORF">BN146_09390</name>
</gene>
<name>K0NQY0_9LACO</name>